<evidence type="ECO:0000256" key="1">
    <source>
        <dbReference type="SAM" id="MobiDB-lite"/>
    </source>
</evidence>
<keyword evidence="3" id="KW-1185">Reference proteome</keyword>
<proteinExistence type="predicted"/>
<sequence length="102" mass="10946">MPALSTQVAWLTPGFQPQSESCSPACQSVIVDQVVWPLRPSRKKTSEPAPPVRKFEPVPPSSTSFPSPPLAASSPPSRLMKSLLAVPIATSPFALPSSWYCK</sequence>
<dbReference type="AlphaFoldDB" id="A0A4R5Q5Z8"/>
<feature type="compositionally biased region" description="Low complexity" evidence="1">
    <location>
        <begin position="61"/>
        <end position="76"/>
    </location>
</feature>
<gene>
    <name evidence="2" type="ORF">E2C06_35215</name>
</gene>
<comment type="caution">
    <text evidence="2">The sequence shown here is derived from an EMBL/GenBank/DDBJ whole genome shotgun (WGS) entry which is preliminary data.</text>
</comment>
<evidence type="ECO:0000313" key="2">
    <source>
        <dbReference type="EMBL" id="TDH57939.1"/>
    </source>
</evidence>
<dbReference type="EMBL" id="SMSJ01000179">
    <property type="protein sequence ID" value="TDH57939.1"/>
    <property type="molecule type" value="Genomic_DNA"/>
</dbReference>
<accession>A0A4R5Q5Z8</accession>
<feature type="region of interest" description="Disordered" evidence="1">
    <location>
        <begin position="41"/>
        <end position="76"/>
    </location>
</feature>
<reference evidence="2 3" key="1">
    <citation type="journal article" date="2016" name="J. Microbiol.">
        <title>Dankookia rubra gen. nov., sp. nov., an alphaproteobacterium isolated from sediment of a shallow stream.</title>
        <authorList>
            <person name="Kim W.H."/>
            <person name="Kim D.H."/>
            <person name="Kang K."/>
            <person name="Ahn T.Y."/>
        </authorList>
    </citation>
    <scope>NUCLEOTIDE SEQUENCE [LARGE SCALE GENOMIC DNA]</scope>
    <source>
        <strain evidence="2 3">JCM30602</strain>
    </source>
</reference>
<dbReference type="Proteomes" id="UP000295096">
    <property type="component" value="Unassembled WGS sequence"/>
</dbReference>
<name>A0A4R5Q5Z8_9PROT</name>
<evidence type="ECO:0000313" key="3">
    <source>
        <dbReference type="Proteomes" id="UP000295096"/>
    </source>
</evidence>
<organism evidence="2 3">
    <name type="scientific">Dankookia rubra</name>
    <dbReference type="NCBI Taxonomy" id="1442381"/>
    <lineage>
        <taxon>Bacteria</taxon>
        <taxon>Pseudomonadati</taxon>
        <taxon>Pseudomonadota</taxon>
        <taxon>Alphaproteobacteria</taxon>
        <taxon>Acetobacterales</taxon>
        <taxon>Roseomonadaceae</taxon>
        <taxon>Dankookia</taxon>
    </lineage>
</organism>
<protein>
    <submittedName>
        <fullName evidence="2">Uncharacterized protein</fullName>
    </submittedName>
</protein>